<evidence type="ECO:0000313" key="2">
    <source>
        <dbReference type="Proteomes" id="UP000238605"/>
    </source>
</evidence>
<evidence type="ECO:0000313" key="1">
    <source>
        <dbReference type="EMBL" id="PPE67596.1"/>
    </source>
</evidence>
<organism evidence="1 2">
    <name type="scientific">Caldimonas caldifontis</name>
    <dbReference type="NCBI Taxonomy" id="1452508"/>
    <lineage>
        <taxon>Bacteria</taxon>
        <taxon>Pseudomonadati</taxon>
        <taxon>Pseudomonadota</taxon>
        <taxon>Betaproteobacteria</taxon>
        <taxon>Burkholderiales</taxon>
        <taxon>Sphaerotilaceae</taxon>
        <taxon>Caldimonas</taxon>
    </lineage>
</organism>
<sequence length="133" mass="15368">MTDLRCLRKEMMLFLRMTAPAGIRRLTDVQVTPGVPLFKSWIFYLGFLPLDYSHITLLSLAPGQGFVEQSPMASMRSWLHEREILAHPSDPNLVVLRDTLTFEPRFFAGLATWLVRRLFTHRHAVLRREMGGT</sequence>
<name>A0A2S5SXY7_9BURK</name>
<dbReference type="Gene3D" id="3.30.530.20">
    <property type="match status" value="1"/>
</dbReference>
<dbReference type="OrthoDB" id="7063435at2"/>
<dbReference type="Proteomes" id="UP000238605">
    <property type="component" value="Unassembled WGS sequence"/>
</dbReference>
<accession>A0A2S5SXY7</accession>
<dbReference type="AlphaFoldDB" id="A0A2S5SXY7"/>
<proteinExistence type="predicted"/>
<dbReference type="EMBL" id="PSNX01000003">
    <property type="protein sequence ID" value="PPE67596.1"/>
    <property type="molecule type" value="Genomic_DNA"/>
</dbReference>
<dbReference type="InterPro" id="IPR023393">
    <property type="entry name" value="START-like_dom_sf"/>
</dbReference>
<protein>
    <recommendedName>
        <fullName evidence="3">Ligand-binding SRPBCC domain-containing protein</fullName>
    </recommendedName>
</protein>
<keyword evidence="2" id="KW-1185">Reference proteome</keyword>
<comment type="caution">
    <text evidence="1">The sequence shown here is derived from an EMBL/GenBank/DDBJ whole genome shotgun (WGS) entry which is preliminary data.</text>
</comment>
<reference evidence="1 2" key="1">
    <citation type="submission" date="2018-02" db="EMBL/GenBank/DDBJ databases">
        <title>Reclassifiation of [Polyangium] brachysporum DSM 7029 as Guopingzhaonella breviflexa gen. nov., sp. nov., a member of the family Comamonadaceae.</title>
        <authorList>
            <person name="Tang B."/>
        </authorList>
    </citation>
    <scope>NUCLEOTIDE SEQUENCE [LARGE SCALE GENOMIC DNA]</scope>
    <source>
        <strain evidence="1 2">BCRC 80649</strain>
    </source>
</reference>
<evidence type="ECO:0008006" key="3">
    <source>
        <dbReference type="Google" id="ProtNLM"/>
    </source>
</evidence>
<gene>
    <name evidence="1" type="ORF">C1704_04965</name>
</gene>